<dbReference type="InterPro" id="IPR009057">
    <property type="entry name" value="Homeodomain-like_sf"/>
</dbReference>
<dbReference type="GO" id="GO:0015074">
    <property type="term" value="P:DNA integration"/>
    <property type="evidence" value="ECO:0007669"/>
    <property type="project" value="InterPro"/>
</dbReference>
<dbReference type="EMBL" id="JACOPN010000030">
    <property type="protein sequence ID" value="MBC5718376.1"/>
    <property type="molecule type" value="Genomic_DNA"/>
</dbReference>
<dbReference type="RefSeq" id="WP_186879358.1">
    <property type="nucleotide sequence ID" value="NZ_JACOPN010000030.1"/>
</dbReference>
<evidence type="ECO:0000313" key="3">
    <source>
        <dbReference type="Proteomes" id="UP000602260"/>
    </source>
</evidence>
<evidence type="ECO:0000313" key="2">
    <source>
        <dbReference type="EMBL" id="MBC5718376.1"/>
    </source>
</evidence>
<dbReference type="InterPro" id="IPR036397">
    <property type="entry name" value="RNaseH_sf"/>
</dbReference>
<dbReference type="InterPro" id="IPR055247">
    <property type="entry name" value="InsJ-like_HTH"/>
</dbReference>
<dbReference type="Gene3D" id="3.30.420.10">
    <property type="entry name" value="Ribonuclease H-like superfamily/Ribonuclease H"/>
    <property type="match status" value="1"/>
</dbReference>
<feature type="non-terminal residue" evidence="2">
    <location>
        <position position="374"/>
    </location>
</feature>
<accession>A0A8J6J753</accession>
<dbReference type="Pfam" id="PF13518">
    <property type="entry name" value="HTH_28"/>
    <property type="match status" value="1"/>
</dbReference>
<keyword evidence="3" id="KW-1185">Reference proteome</keyword>
<evidence type="ECO:0000259" key="1">
    <source>
        <dbReference type="PROSITE" id="PS50994"/>
    </source>
</evidence>
<dbReference type="PROSITE" id="PS50994">
    <property type="entry name" value="INTEGRASE"/>
    <property type="match status" value="1"/>
</dbReference>
<dbReference type="PANTHER" id="PTHR35004">
    <property type="entry name" value="TRANSPOSASE RV3428C-RELATED"/>
    <property type="match status" value="1"/>
</dbReference>
<dbReference type="InterPro" id="IPR001584">
    <property type="entry name" value="Integrase_cat-core"/>
</dbReference>
<dbReference type="Proteomes" id="UP000602260">
    <property type="component" value="Unassembled WGS sequence"/>
</dbReference>
<dbReference type="InterPro" id="IPR012337">
    <property type="entry name" value="RNaseH-like_sf"/>
</dbReference>
<dbReference type="SUPFAM" id="SSF53098">
    <property type="entry name" value="Ribonuclease H-like"/>
    <property type="match status" value="1"/>
</dbReference>
<dbReference type="PANTHER" id="PTHR35004:SF6">
    <property type="entry name" value="TRANSPOSASE"/>
    <property type="match status" value="1"/>
</dbReference>
<dbReference type="GO" id="GO:0003676">
    <property type="term" value="F:nucleic acid binding"/>
    <property type="evidence" value="ECO:0007669"/>
    <property type="project" value="InterPro"/>
</dbReference>
<dbReference type="NCBIfam" id="NF033577">
    <property type="entry name" value="transpos_IS481"/>
    <property type="match status" value="1"/>
</dbReference>
<gene>
    <name evidence="2" type="ORF">H8S55_13860</name>
</gene>
<dbReference type="InterPro" id="IPR047656">
    <property type="entry name" value="IS481-like_transpos"/>
</dbReference>
<organism evidence="2 3">
    <name type="scientific">Flintibacter faecis</name>
    <dbReference type="NCBI Taxonomy" id="2763047"/>
    <lineage>
        <taxon>Bacteria</taxon>
        <taxon>Bacillati</taxon>
        <taxon>Bacillota</taxon>
        <taxon>Clostridia</taxon>
        <taxon>Eubacteriales</taxon>
        <taxon>Flintibacter</taxon>
    </lineage>
</organism>
<feature type="domain" description="Integrase catalytic" evidence="1">
    <location>
        <begin position="133"/>
        <end position="301"/>
    </location>
</feature>
<comment type="caution">
    <text evidence="2">The sequence shown here is derived from an EMBL/GenBank/DDBJ whole genome shotgun (WGS) entry which is preliminary data.</text>
</comment>
<protein>
    <submittedName>
        <fullName evidence="2">IS481 family transposase</fullName>
    </submittedName>
</protein>
<dbReference type="AlphaFoldDB" id="A0A8J6J753"/>
<name>A0A8J6J753_9FIRM</name>
<reference evidence="2" key="1">
    <citation type="submission" date="2020-08" db="EMBL/GenBank/DDBJ databases">
        <title>Genome public.</title>
        <authorList>
            <person name="Liu C."/>
            <person name="Sun Q."/>
        </authorList>
    </citation>
    <scope>NUCLEOTIDE SEQUENCE</scope>
    <source>
        <strain evidence="2">BX5</strain>
    </source>
</reference>
<dbReference type="Pfam" id="PF13683">
    <property type="entry name" value="rve_3"/>
    <property type="match status" value="1"/>
</dbReference>
<sequence length="374" mass="43268">MAWEERTVKAMREEFVQRVLAKEKSTAALCREYGISRPTGDKWIRRFQEGQSLSDQSRAPKTQTGRIAPEMETSIVQLRRQYPALGAEKLHKIMENMGYENLPCVRTFNNIFTRNHLISKEASQAATHIQRFEKEQPNVMWQTDFKGNFTLANGIRCHPLNILDDNCRFCLCTEALEKETFLAVKPVFERVFSEYGLPFSLLCDNGNPWGTSQSMGYTAFEVWLMELGILTLHGRPLHPQTQGKQERFNRSLTRECLAGNTFLDLADAQRKFDAYRTFYNTVRPHSALDLAVPASVYCKSQRAFPTRISDWEYSADCRLCKVKETGYFSFEGQGYFLSEAFRGKYIAVRESHLPGQITLLFRQFRIGRIDLEKR</sequence>
<proteinExistence type="predicted"/>
<dbReference type="SUPFAM" id="SSF46689">
    <property type="entry name" value="Homeodomain-like"/>
    <property type="match status" value="1"/>
</dbReference>